<gene>
    <name evidence="2" type="ORF">SAMN05444167_1861</name>
</gene>
<dbReference type="EMBL" id="LT629690">
    <property type="protein sequence ID" value="SDF25632.1"/>
    <property type="molecule type" value="Genomic_DNA"/>
</dbReference>
<protein>
    <submittedName>
        <fullName evidence="2">Uncharacterized protein</fullName>
    </submittedName>
</protein>
<keyword evidence="3" id="KW-1185">Reference proteome</keyword>
<dbReference type="AlphaFoldDB" id="A0A1G7JL00"/>
<feature type="signal peptide" evidence="1">
    <location>
        <begin position="1"/>
        <end position="25"/>
    </location>
</feature>
<evidence type="ECO:0000313" key="2">
    <source>
        <dbReference type="EMBL" id="SDF25632.1"/>
    </source>
</evidence>
<evidence type="ECO:0000256" key="1">
    <source>
        <dbReference type="SAM" id="SignalP"/>
    </source>
</evidence>
<sequence length="102" mass="11293">MLKYVRFAAIAAGVLIAVPMSSARAQNMESAAVKRMMNSQAQMAASDRQKKMLADADELLAKAQLLKAAVDQTRKDELSIDVIRQADEIEKLAKSVKDRMRQ</sequence>
<name>A0A1G7JL00_9BACT</name>
<accession>A0A1G7JL00</accession>
<proteinExistence type="predicted"/>
<reference evidence="2 3" key="1">
    <citation type="submission" date="2016-10" db="EMBL/GenBank/DDBJ databases">
        <authorList>
            <person name="de Groot N.N."/>
        </authorList>
    </citation>
    <scope>NUCLEOTIDE SEQUENCE [LARGE SCALE GENOMIC DNA]</scope>
    <source>
        <strain evidence="2 3">GAS232</strain>
    </source>
</reference>
<organism evidence="2 3">
    <name type="scientific">Terriglobus roseus</name>
    <dbReference type="NCBI Taxonomy" id="392734"/>
    <lineage>
        <taxon>Bacteria</taxon>
        <taxon>Pseudomonadati</taxon>
        <taxon>Acidobacteriota</taxon>
        <taxon>Terriglobia</taxon>
        <taxon>Terriglobales</taxon>
        <taxon>Acidobacteriaceae</taxon>
        <taxon>Terriglobus</taxon>
    </lineage>
</organism>
<evidence type="ECO:0000313" key="3">
    <source>
        <dbReference type="Proteomes" id="UP000182427"/>
    </source>
</evidence>
<feature type="chain" id="PRO_5009241560" evidence="1">
    <location>
        <begin position="26"/>
        <end position="102"/>
    </location>
</feature>
<dbReference type="Proteomes" id="UP000182427">
    <property type="component" value="Chromosome I"/>
</dbReference>
<keyword evidence="1" id="KW-0732">Signal</keyword>